<dbReference type="NCBIfam" id="TIGR00521">
    <property type="entry name" value="coaBC_dfp"/>
    <property type="match status" value="1"/>
</dbReference>
<evidence type="ECO:0000313" key="8">
    <source>
        <dbReference type="Proteomes" id="UP000249099"/>
    </source>
</evidence>
<dbReference type="Proteomes" id="UP000249099">
    <property type="component" value="Unassembled WGS sequence"/>
</dbReference>
<gene>
    <name evidence="3" type="primary">coaBC</name>
    <name evidence="7" type="ORF">B8A44_02785</name>
</gene>
<feature type="binding site" evidence="3">
    <location>
        <begin position="303"/>
        <end position="306"/>
    </location>
    <ligand>
        <name>CTP</name>
        <dbReference type="ChEBI" id="CHEBI:37563"/>
    </ligand>
</feature>
<dbReference type="UniPathway" id="UPA00241">
    <property type="reaction ID" value="UER00353"/>
</dbReference>
<proteinExistence type="inferred from homology"/>
<reference evidence="7 8" key="1">
    <citation type="submission" date="2017-03" db="EMBL/GenBank/DDBJ databases">
        <title>wgs assembly of Dolosigranulum pigrum KPL CDC strains.</title>
        <authorList>
            <person name="Brugger S.D."/>
            <person name="Pettigrew M."/>
            <person name="Kong Y."/>
            <person name="Lemon K.P."/>
        </authorList>
    </citation>
    <scope>NUCLEOTIDE SEQUENCE [LARGE SCALE GENOMIC DNA]</scope>
    <source>
        <strain evidence="7 8">KPL1931_CDC4294-98</strain>
    </source>
</reference>
<dbReference type="InterPro" id="IPR035929">
    <property type="entry name" value="CoaB-like_sf"/>
</dbReference>
<evidence type="ECO:0000256" key="4">
    <source>
        <dbReference type="RuleBase" id="RU364078"/>
    </source>
</evidence>
<evidence type="ECO:0000256" key="1">
    <source>
        <dbReference type="ARBA" id="ARBA00022793"/>
    </source>
</evidence>
<feature type="domain" description="DNA/pantothenate metabolism flavoprotein C-terminal" evidence="6">
    <location>
        <begin position="186"/>
        <end position="394"/>
    </location>
</feature>
<dbReference type="Pfam" id="PF02441">
    <property type="entry name" value="Flavoprotein"/>
    <property type="match status" value="1"/>
</dbReference>
<keyword evidence="3 4" id="KW-0436">Ligase</keyword>
<name>A0A328KTI8_9LACT</name>
<evidence type="ECO:0000259" key="5">
    <source>
        <dbReference type="Pfam" id="PF02441"/>
    </source>
</evidence>
<dbReference type="GO" id="GO:0015941">
    <property type="term" value="P:pantothenate catabolic process"/>
    <property type="evidence" value="ECO:0007669"/>
    <property type="project" value="InterPro"/>
</dbReference>
<comment type="pathway">
    <text evidence="3 4">Cofactor biosynthesis; coenzyme A biosynthesis; CoA from (R)-pantothenate: step 3/5.</text>
</comment>
<feature type="region of interest" description="Phosphopantothenate--cysteine ligase" evidence="3">
    <location>
        <begin position="191"/>
        <end position="400"/>
    </location>
</feature>
<keyword evidence="3" id="KW-0511">Multifunctional enzyme</keyword>
<comment type="catalytic activity">
    <reaction evidence="3 4">
        <text>(R)-4'-phosphopantothenate + L-cysteine + CTP = N-[(R)-4-phosphopantothenoyl]-L-cysteine + CMP + diphosphate + H(+)</text>
        <dbReference type="Rhea" id="RHEA:19397"/>
        <dbReference type="ChEBI" id="CHEBI:10986"/>
        <dbReference type="ChEBI" id="CHEBI:15378"/>
        <dbReference type="ChEBI" id="CHEBI:33019"/>
        <dbReference type="ChEBI" id="CHEBI:35235"/>
        <dbReference type="ChEBI" id="CHEBI:37563"/>
        <dbReference type="ChEBI" id="CHEBI:59458"/>
        <dbReference type="ChEBI" id="CHEBI:60377"/>
        <dbReference type="EC" id="6.3.2.5"/>
    </reaction>
</comment>
<keyword evidence="3" id="KW-0479">Metal-binding</keyword>
<dbReference type="GO" id="GO:0004632">
    <property type="term" value="F:phosphopantothenate--cysteine ligase activity"/>
    <property type="evidence" value="ECO:0007669"/>
    <property type="project" value="UniProtKB-UniRule"/>
</dbReference>
<keyword evidence="3 4" id="KW-0285">Flavoprotein</keyword>
<feature type="binding site" evidence="3">
    <location>
        <position position="322"/>
    </location>
    <ligand>
        <name>CTP</name>
        <dbReference type="ChEBI" id="CHEBI:37563"/>
    </ligand>
</feature>
<comment type="similarity">
    <text evidence="3 4">In the N-terminal section; belongs to the HFCD (homo-oligomeric flavin containing Cys decarboxylase) superfamily.</text>
</comment>
<feature type="binding site" evidence="3">
    <location>
        <position position="336"/>
    </location>
    <ligand>
        <name>CTP</name>
        <dbReference type="ChEBI" id="CHEBI:37563"/>
    </ligand>
</feature>
<dbReference type="SUPFAM" id="SSF102645">
    <property type="entry name" value="CoaB-like"/>
    <property type="match status" value="1"/>
</dbReference>
<sequence length="400" mass="43902">MLEGKKIALYVTGGISAYKAVVLLRELIKQGASVRVAMTDHATEFVAPLTFSVLSKHPVYTDTFDTSQPDSIDHIALADWADHSIIAPATANILSKVANGLADDFVSTSLIATDHPLFFVPAMNNKMYQNAATQRNIKQLEADDHVVMTPDTGFLAEGYEGKGRFPEYGRIIDEFTQLVVSDRTLLAGKRFVITAGGTKEYIDPVRTLTNKSSGKMGHALADAATLAGAEVTLITTSQLPVSSLVEVIQVETAEQMLDHTTEAFQQADTVIMAAAVSDYRPENISEQKIKKQDHLTLELSLNPDILQLLGQRKKEGQFTIGFAAETDHLEQYAQDKLTKKAADMIIANDVSRQDQGFNVDQNEVTIFTKEGDRRHLPLNSKTALARDIIAFVAEYMKEGK</sequence>
<dbReference type="SUPFAM" id="SSF52507">
    <property type="entry name" value="Homo-oligomeric flavin-containing Cys decarboxylases, HFCD"/>
    <property type="match status" value="1"/>
</dbReference>
<comment type="cofactor">
    <cofactor evidence="3">
        <name>FMN</name>
        <dbReference type="ChEBI" id="CHEBI:58210"/>
    </cofactor>
    <text evidence="3">Binds 1 FMN per subunit.</text>
</comment>
<keyword evidence="2 3" id="KW-0456">Lyase</keyword>
<evidence type="ECO:0000313" key="7">
    <source>
        <dbReference type="EMBL" id="RAN64201.1"/>
    </source>
</evidence>
<dbReference type="InterPro" id="IPR007085">
    <property type="entry name" value="DNA/pantothenate-metab_flavo_C"/>
</dbReference>
<feature type="domain" description="Flavoprotein" evidence="5">
    <location>
        <begin position="5"/>
        <end position="175"/>
    </location>
</feature>
<comment type="pathway">
    <text evidence="3 4">Cofactor biosynthesis; coenzyme A biosynthesis; CoA from (R)-pantothenate: step 2/5.</text>
</comment>
<comment type="function">
    <text evidence="4">Catalyzes two steps in the biosynthesis of coenzyme A. In the first step cysteine is conjugated to 4'-phosphopantothenate to form 4-phosphopantothenoylcysteine, in the latter compound is decarboxylated to form 4'-phosphopantotheine.</text>
</comment>
<dbReference type="Gene3D" id="3.40.50.1950">
    <property type="entry name" value="Flavin prenyltransferase-like"/>
    <property type="match status" value="1"/>
</dbReference>
<dbReference type="GO" id="GO:0010181">
    <property type="term" value="F:FMN binding"/>
    <property type="evidence" value="ECO:0007669"/>
    <property type="project" value="UniProtKB-UniRule"/>
</dbReference>
<dbReference type="PANTHER" id="PTHR14359:SF6">
    <property type="entry name" value="PHOSPHOPANTOTHENOYLCYSTEINE DECARBOXYLASE"/>
    <property type="match status" value="1"/>
</dbReference>
<comment type="function">
    <text evidence="3">Catalyzes two sequential steps in the biosynthesis of coenzyme A. In the first step cysteine is conjugated to 4'-phosphopantothenate to form 4-phosphopantothenoylcysteine. In the second step the latter compound is decarboxylated to form 4'-phosphopantotheine.</text>
</comment>
<accession>A0A328KTI8</accession>
<evidence type="ECO:0000256" key="3">
    <source>
        <dbReference type="HAMAP-Rule" id="MF_02225"/>
    </source>
</evidence>
<dbReference type="InterPro" id="IPR003382">
    <property type="entry name" value="Flavoprotein"/>
</dbReference>
<comment type="caution">
    <text evidence="3">Lacks conserved residue(s) required for the propagation of feature annotation.</text>
</comment>
<dbReference type="InterPro" id="IPR005252">
    <property type="entry name" value="CoaBC"/>
</dbReference>
<evidence type="ECO:0000259" key="6">
    <source>
        <dbReference type="Pfam" id="PF04127"/>
    </source>
</evidence>
<feature type="binding site" evidence="3">
    <location>
        <position position="340"/>
    </location>
    <ligand>
        <name>CTP</name>
        <dbReference type="ChEBI" id="CHEBI:37563"/>
    </ligand>
</feature>
<comment type="similarity">
    <text evidence="3 4">In the C-terminal section; belongs to the PPC synthetase family.</text>
</comment>
<comment type="catalytic activity">
    <reaction evidence="3 4">
        <text>N-[(R)-4-phosphopantothenoyl]-L-cysteine + H(+) = (R)-4'-phosphopantetheine + CO2</text>
        <dbReference type="Rhea" id="RHEA:16793"/>
        <dbReference type="ChEBI" id="CHEBI:15378"/>
        <dbReference type="ChEBI" id="CHEBI:16526"/>
        <dbReference type="ChEBI" id="CHEBI:59458"/>
        <dbReference type="ChEBI" id="CHEBI:61723"/>
        <dbReference type="EC" id="4.1.1.36"/>
    </reaction>
</comment>
<dbReference type="PANTHER" id="PTHR14359">
    <property type="entry name" value="HOMO-OLIGOMERIC FLAVIN CONTAINING CYS DECARBOXYLASE FAMILY"/>
    <property type="match status" value="1"/>
</dbReference>
<evidence type="ECO:0000256" key="2">
    <source>
        <dbReference type="ARBA" id="ARBA00023239"/>
    </source>
</evidence>
<dbReference type="GO" id="GO:0015937">
    <property type="term" value="P:coenzyme A biosynthetic process"/>
    <property type="evidence" value="ECO:0007669"/>
    <property type="project" value="UniProtKB-UniRule"/>
</dbReference>
<dbReference type="Gene3D" id="3.40.50.10300">
    <property type="entry name" value="CoaB-like"/>
    <property type="match status" value="1"/>
</dbReference>
<dbReference type="EC" id="4.1.1.36" evidence="3"/>
<keyword evidence="1 3" id="KW-0210">Decarboxylase</keyword>
<dbReference type="AlphaFoldDB" id="A0A328KTI8"/>
<comment type="cofactor">
    <cofactor evidence="3">
        <name>Mg(2+)</name>
        <dbReference type="ChEBI" id="CHEBI:18420"/>
    </cofactor>
</comment>
<comment type="caution">
    <text evidence="7">The sequence shown here is derived from an EMBL/GenBank/DDBJ whole genome shotgun (WGS) entry which is preliminary data.</text>
</comment>
<dbReference type="GO" id="GO:0004633">
    <property type="term" value="F:phosphopantothenoylcysteine decarboxylase activity"/>
    <property type="evidence" value="ECO:0007669"/>
    <property type="project" value="UniProtKB-UniRule"/>
</dbReference>
<feature type="binding site" evidence="3">
    <location>
        <position position="278"/>
    </location>
    <ligand>
        <name>CTP</name>
        <dbReference type="ChEBI" id="CHEBI:37563"/>
    </ligand>
</feature>
<dbReference type="RefSeq" id="WP_111950950.1">
    <property type="nucleotide sequence ID" value="NZ_CAJHJL010000001.1"/>
</dbReference>
<feature type="binding site" evidence="3">
    <location>
        <position position="288"/>
    </location>
    <ligand>
        <name>CTP</name>
        <dbReference type="ChEBI" id="CHEBI:37563"/>
    </ligand>
</feature>
<keyword evidence="3 4" id="KW-0288">FMN</keyword>
<protein>
    <recommendedName>
        <fullName evidence="3">Coenzyme A biosynthesis bifunctional protein CoaBC</fullName>
    </recommendedName>
    <alternativeName>
        <fullName evidence="3">DNA/pantothenate metabolism flavoprotein</fullName>
    </alternativeName>
    <alternativeName>
        <fullName evidence="3">Phosphopantothenoylcysteine synthetase/decarboxylase</fullName>
        <shortName evidence="3">PPCS-PPCDC</shortName>
    </alternativeName>
    <domain>
        <recommendedName>
            <fullName evidence="3">Phosphopantothenoylcysteine decarboxylase</fullName>
            <shortName evidence="3">PPC decarboxylase</shortName>
            <shortName evidence="3">PPC-DC</shortName>
            <ecNumber evidence="3">4.1.1.36</ecNumber>
        </recommendedName>
        <alternativeName>
            <fullName evidence="3">CoaC</fullName>
        </alternativeName>
    </domain>
    <domain>
        <recommendedName>
            <fullName evidence="3">Phosphopantothenate--cysteine ligase</fullName>
            <ecNumber evidence="3">6.3.2.5</ecNumber>
        </recommendedName>
        <alternativeName>
            <fullName evidence="3">CoaB</fullName>
        </alternativeName>
        <alternativeName>
            <fullName evidence="3">Phosphopantothenoylcysteine synthetase</fullName>
            <shortName evidence="3">PPC synthetase</shortName>
            <shortName evidence="3">PPC-S</shortName>
        </alternativeName>
    </domain>
</protein>
<dbReference type="InterPro" id="IPR036551">
    <property type="entry name" value="Flavin_trans-like"/>
</dbReference>
<dbReference type="GO" id="GO:0071513">
    <property type="term" value="C:phosphopantothenoylcysteine decarboxylase complex"/>
    <property type="evidence" value="ECO:0007669"/>
    <property type="project" value="TreeGrafter"/>
</dbReference>
<keyword evidence="3" id="KW-0460">Magnesium</keyword>
<dbReference type="Pfam" id="PF04127">
    <property type="entry name" value="DFP"/>
    <property type="match status" value="1"/>
</dbReference>
<dbReference type="EMBL" id="NAQV01000008">
    <property type="protein sequence ID" value="RAN64201.1"/>
    <property type="molecule type" value="Genomic_DNA"/>
</dbReference>
<feature type="region of interest" description="Phosphopantothenoylcysteine decarboxylase" evidence="3">
    <location>
        <begin position="1"/>
        <end position="190"/>
    </location>
</feature>
<dbReference type="GO" id="GO:0046872">
    <property type="term" value="F:metal ion binding"/>
    <property type="evidence" value="ECO:0007669"/>
    <property type="project" value="UniProtKB-KW"/>
</dbReference>
<dbReference type="HAMAP" id="MF_02225">
    <property type="entry name" value="CoaBC"/>
    <property type="match status" value="1"/>
</dbReference>
<dbReference type="EC" id="6.3.2.5" evidence="3"/>
<organism evidence="7 8">
    <name type="scientific">Dolosigranulum pigrum</name>
    <dbReference type="NCBI Taxonomy" id="29394"/>
    <lineage>
        <taxon>Bacteria</taxon>
        <taxon>Bacillati</taxon>
        <taxon>Bacillota</taxon>
        <taxon>Bacilli</taxon>
        <taxon>Lactobacillales</taxon>
        <taxon>Carnobacteriaceae</taxon>
        <taxon>Dolosigranulum</taxon>
    </lineage>
</organism>